<feature type="non-terminal residue" evidence="2">
    <location>
        <position position="102"/>
    </location>
</feature>
<gene>
    <name evidence="2" type="ORF">E4L95_18645</name>
</gene>
<name>A0A4Z1BHN0_9RHOB</name>
<reference evidence="2 3" key="1">
    <citation type="submission" date="2019-03" db="EMBL/GenBank/DDBJ databases">
        <authorList>
            <person name="Li J."/>
        </authorList>
    </citation>
    <scope>NUCLEOTIDE SEQUENCE [LARGE SCALE GENOMIC DNA]</scope>
    <source>
        <strain evidence="2 3">3058</strain>
    </source>
</reference>
<keyword evidence="3" id="KW-1185">Reference proteome</keyword>
<evidence type="ECO:0000313" key="3">
    <source>
        <dbReference type="Proteomes" id="UP000297972"/>
    </source>
</evidence>
<sequence>MNRRPGFRALDKDLGRLAHTEMAQLHAIRPILRLGLGMLALIGTLMVAMALSGAAPGVLALGAGLVVAAWLGIAIGANDVANSLGPAFGAGAIRLLPGLALV</sequence>
<organism evidence="2 3">
    <name type="scientific">Paracoccus liaowanqingii</name>
    <dbReference type="NCBI Taxonomy" id="2560053"/>
    <lineage>
        <taxon>Bacteria</taxon>
        <taxon>Pseudomonadati</taxon>
        <taxon>Pseudomonadota</taxon>
        <taxon>Alphaproteobacteria</taxon>
        <taxon>Rhodobacterales</taxon>
        <taxon>Paracoccaceae</taxon>
        <taxon>Paracoccus</taxon>
    </lineage>
</organism>
<evidence type="ECO:0000313" key="2">
    <source>
        <dbReference type="EMBL" id="TGN48990.1"/>
    </source>
</evidence>
<feature type="transmembrane region" description="Helical" evidence="1">
    <location>
        <begin position="57"/>
        <end position="77"/>
    </location>
</feature>
<dbReference type="EMBL" id="SRPG01000268">
    <property type="protein sequence ID" value="TGN48990.1"/>
    <property type="molecule type" value="Genomic_DNA"/>
</dbReference>
<keyword evidence="1" id="KW-0472">Membrane</keyword>
<feature type="transmembrane region" description="Helical" evidence="1">
    <location>
        <begin position="31"/>
        <end position="51"/>
    </location>
</feature>
<protein>
    <submittedName>
        <fullName evidence="2">Inorganic phosphate transporter</fullName>
    </submittedName>
</protein>
<evidence type="ECO:0000256" key="1">
    <source>
        <dbReference type="SAM" id="Phobius"/>
    </source>
</evidence>
<comment type="caution">
    <text evidence="2">The sequence shown here is derived from an EMBL/GenBank/DDBJ whole genome shotgun (WGS) entry which is preliminary data.</text>
</comment>
<dbReference type="AlphaFoldDB" id="A0A4Z1BHN0"/>
<dbReference type="Proteomes" id="UP000297972">
    <property type="component" value="Unassembled WGS sequence"/>
</dbReference>
<keyword evidence="1" id="KW-1133">Transmembrane helix</keyword>
<keyword evidence="1" id="KW-0812">Transmembrane</keyword>
<proteinExistence type="predicted"/>
<accession>A0A4Z1BHN0</accession>